<comment type="caution">
    <text evidence="2">The sequence shown here is derived from an EMBL/GenBank/DDBJ whole genome shotgun (WGS) entry which is preliminary data.</text>
</comment>
<feature type="compositionally biased region" description="Basic and acidic residues" evidence="1">
    <location>
        <begin position="35"/>
        <end position="47"/>
    </location>
</feature>
<dbReference type="InterPro" id="IPR016787">
    <property type="entry name" value="UCP021328"/>
</dbReference>
<gene>
    <name evidence="2" type="ORF">SDC9_18680</name>
</gene>
<dbReference type="EMBL" id="VSSQ01000069">
    <property type="protein sequence ID" value="MPL72887.1"/>
    <property type="molecule type" value="Genomic_DNA"/>
</dbReference>
<proteinExistence type="predicted"/>
<organism evidence="2">
    <name type="scientific">bioreactor metagenome</name>
    <dbReference type="NCBI Taxonomy" id="1076179"/>
    <lineage>
        <taxon>unclassified sequences</taxon>
        <taxon>metagenomes</taxon>
        <taxon>ecological metagenomes</taxon>
    </lineage>
</organism>
<feature type="region of interest" description="Disordered" evidence="1">
    <location>
        <begin position="25"/>
        <end position="47"/>
    </location>
</feature>
<sequence>MSYPSPLGMSIVHYFGDVATEMRRKGGSSASQEAIKADMESRKKERQVISKDLKEHYRQHKREIAALKAKAKHRGK</sequence>
<evidence type="ECO:0000256" key="1">
    <source>
        <dbReference type="SAM" id="MobiDB-lite"/>
    </source>
</evidence>
<protein>
    <submittedName>
        <fullName evidence="2">Uncharacterized protein</fullName>
    </submittedName>
</protein>
<evidence type="ECO:0000313" key="2">
    <source>
        <dbReference type="EMBL" id="MPL72887.1"/>
    </source>
</evidence>
<dbReference type="AlphaFoldDB" id="A0A644U2F8"/>
<reference evidence="2" key="1">
    <citation type="submission" date="2019-08" db="EMBL/GenBank/DDBJ databases">
        <authorList>
            <person name="Kucharzyk K."/>
            <person name="Murdoch R.W."/>
            <person name="Higgins S."/>
            <person name="Loffler F."/>
        </authorList>
    </citation>
    <scope>NUCLEOTIDE SEQUENCE</scope>
</reference>
<dbReference type="Pfam" id="PF11208">
    <property type="entry name" value="DUF2992"/>
    <property type="match status" value="1"/>
</dbReference>
<name>A0A644U2F8_9ZZZZ</name>
<accession>A0A644U2F8</accession>